<reference evidence="3 4" key="1">
    <citation type="submission" date="2023-06" db="EMBL/GenBank/DDBJ databases">
        <title>A potential novel species of Streptococcus isolated from human milk sample.</title>
        <authorList>
            <person name="Nguyen H.V."/>
            <person name="Trinh A.T.V."/>
            <person name="Hoang A.T.L."/>
            <person name="Bui L.N.H."/>
            <person name="Tran Q.T.L."/>
            <person name="Trinh T."/>
        </authorList>
    </citation>
    <scope>NUCLEOTIDE SEQUENCE [LARGE SCALE GENOMIC DNA]</scope>
    <source>
        <strain evidence="3 4">VTCC 12812</strain>
    </source>
</reference>
<feature type="transmembrane region" description="Helical" evidence="1">
    <location>
        <begin position="167"/>
        <end position="191"/>
    </location>
</feature>
<gene>
    <name evidence="3" type="ORF">QRD39_04685</name>
</gene>
<comment type="caution">
    <text evidence="3">The sequence shown here is derived from an EMBL/GenBank/DDBJ whole genome shotgun (WGS) entry which is preliminary data.</text>
</comment>
<evidence type="ECO:0000313" key="4">
    <source>
        <dbReference type="Proteomes" id="UP001529255"/>
    </source>
</evidence>
<dbReference type="Pfam" id="PF06750">
    <property type="entry name" value="A24_N_bact"/>
    <property type="match status" value="1"/>
</dbReference>
<accession>A0ABT7LTQ7</accession>
<evidence type="ECO:0000256" key="1">
    <source>
        <dbReference type="SAM" id="Phobius"/>
    </source>
</evidence>
<proteinExistence type="predicted"/>
<keyword evidence="1" id="KW-1133">Transmembrane helix</keyword>
<organism evidence="3 4">
    <name type="scientific">Streptococcus raffinosi</name>
    <dbReference type="NCBI Taxonomy" id="3053355"/>
    <lineage>
        <taxon>Bacteria</taxon>
        <taxon>Bacillati</taxon>
        <taxon>Bacillota</taxon>
        <taxon>Bacilli</taxon>
        <taxon>Lactobacillales</taxon>
        <taxon>Streptococcaceae</taxon>
        <taxon>Streptococcus</taxon>
    </lineage>
</organism>
<evidence type="ECO:0000259" key="2">
    <source>
        <dbReference type="Pfam" id="PF06750"/>
    </source>
</evidence>
<dbReference type="Proteomes" id="UP001529255">
    <property type="component" value="Unassembled WGS sequence"/>
</dbReference>
<dbReference type="EMBL" id="JASUZV010000005">
    <property type="protein sequence ID" value="MDL5043405.1"/>
    <property type="molecule type" value="Genomic_DNA"/>
</dbReference>
<keyword evidence="1" id="KW-0472">Membrane</keyword>
<feature type="transmembrane region" description="Helical" evidence="1">
    <location>
        <begin position="198"/>
        <end position="215"/>
    </location>
</feature>
<evidence type="ECO:0000313" key="3">
    <source>
        <dbReference type="EMBL" id="MDL5043405.1"/>
    </source>
</evidence>
<dbReference type="RefSeq" id="WP_285955818.1">
    <property type="nucleotide sequence ID" value="NZ_JASUZV010000005.1"/>
</dbReference>
<feature type="domain" description="Prepilin peptidase A24 N-terminal" evidence="2">
    <location>
        <begin position="9"/>
        <end position="90"/>
    </location>
</feature>
<protein>
    <submittedName>
        <fullName evidence="3">Prepilin peptidase</fullName>
    </submittedName>
</protein>
<dbReference type="PANTHER" id="PTHR30487:SF0">
    <property type="entry name" value="PREPILIN LEADER PEPTIDASE_N-METHYLTRANSFERASE-RELATED"/>
    <property type="match status" value="1"/>
</dbReference>
<keyword evidence="1" id="KW-0812">Transmembrane</keyword>
<feature type="transmembrane region" description="Helical" evidence="1">
    <location>
        <begin position="93"/>
        <end position="110"/>
    </location>
</feature>
<dbReference type="InterPro" id="IPR050882">
    <property type="entry name" value="Prepilin_peptidase/N-MTase"/>
</dbReference>
<sequence length="216" mass="24700">MLSIIYFFLGASLGSFIGLVCDRFPEESIVTPSSHCSFCKHSLRFFEMVPVFSQLILKSRCRFCQKAIPYRYLFIELFCGIVCLLFLHHFLDFAEAYFIIFSLCLTLFDLKHQSYPLVIWLLGTTPLIFLGNFYLTFTLGLALAILACLKHLNIGEGDFLYLASASLIFPFSQILLAIEIACLLGLIYFLVSKDLKQKIAFVPFLFVSILFLTFIK</sequence>
<feature type="transmembrane region" description="Helical" evidence="1">
    <location>
        <begin position="69"/>
        <end position="87"/>
    </location>
</feature>
<name>A0ABT7LTQ7_9STRE</name>
<feature type="transmembrane region" description="Helical" evidence="1">
    <location>
        <begin position="117"/>
        <end position="147"/>
    </location>
</feature>
<keyword evidence="4" id="KW-1185">Reference proteome</keyword>
<dbReference type="PANTHER" id="PTHR30487">
    <property type="entry name" value="TYPE 4 PREPILIN-LIKE PROTEINS LEADER PEPTIDE-PROCESSING ENZYME"/>
    <property type="match status" value="1"/>
</dbReference>
<dbReference type="InterPro" id="IPR010627">
    <property type="entry name" value="Prepilin_pept_A24_N"/>
</dbReference>